<evidence type="ECO:0000313" key="2">
    <source>
        <dbReference type="EMBL" id="GHI49288.1"/>
    </source>
</evidence>
<dbReference type="Proteomes" id="UP001051844">
    <property type="component" value="Unassembled WGS sequence"/>
</dbReference>
<gene>
    <name evidence="2" type="ORF">ScoT_54620</name>
</gene>
<evidence type="ECO:0000313" key="3">
    <source>
        <dbReference type="Proteomes" id="UP001051844"/>
    </source>
</evidence>
<feature type="domain" description="Transposase IS200-like" evidence="1">
    <location>
        <begin position="80"/>
        <end position="197"/>
    </location>
</feature>
<dbReference type="PANTHER" id="PTHR33360">
    <property type="entry name" value="TRANSPOSASE FOR INSERTION SEQUENCE ELEMENT IS200"/>
    <property type="match status" value="1"/>
</dbReference>
<organism evidence="2 3">
    <name type="scientific">Streptomyces albidoflavus</name>
    <dbReference type="NCBI Taxonomy" id="1886"/>
    <lineage>
        <taxon>Bacteria</taxon>
        <taxon>Bacillati</taxon>
        <taxon>Actinomycetota</taxon>
        <taxon>Actinomycetes</taxon>
        <taxon>Kitasatosporales</taxon>
        <taxon>Streptomycetaceae</taxon>
        <taxon>Streptomyces</taxon>
        <taxon>Streptomyces albidoflavus group</taxon>
    </lineage>
</organism>
<dbReference type="InterPro" id="IPR002686">
    <property type="entry name" value="Transposase_17"/>
</dbReference>
<dbReference type="SMART" id="SM01321">
    <property type="entry name" value="Y1_Tnp"/>
    <property type="match status" value="1"/>
</dbReference>
<dbReference type="InterPro" id="IPR036515">
    <property type="entry name" value="Transposase_17_sf"/>
</dbReference>
<accession>A0AA37C4F7</accession>
<dbReference type="Pfam" id="PF01797">
    <property type="entry name" value="Y1_Tnp"/>
    <property type="match status" value="1"/>
</dbReference>
<dbReference type="GO" id="GO:0003677">
    <property type="term" value="F:DNA binding"/>
    <property type="evidence" value="ECO:0007669"/>
    <property type="project" value="InterPro"/>
</dbReference>
<reference evidence="2" key="1">
    <citation type="submission" date="2022-09" db="EMBL/GenBank/DDBJ databases">
        <title>Whole genome shotgun sequence of Streptomyces albidoflavus NBRC 12854.</title>
        <authorList>
            <person name="Komaki H."/>
            <person name="Tamura T."/>
        </authorList>
    </citation>
    <scope>NUCLEOTIDE SEQUENCE</scope>
    <source>
        <strain evidence="2">NBRC 12854</strain>
    </source>
</reference>
<dbReference type="AlphaFoldDB" id="A0AA37C4F7"/>
<dbReference type="GO" id="GO:0006313">
    <property type="term" value="P:DNA transposition"/>
    <property type="evidence" value="ECO:0007669"/>
    <property type="project" value="InterPro"/>
</dbReference>
<dbReference type="GO" id="GO:0004803">
    <property type="term" value="F:transposase activity"/>
    <property type="evidence" value="ECO:0007669"/>
    <property type="project" value="InterPro"/>
</dbReference>
<proteinExistence type="predicted"/>
<dbReference type="NCBIfam" id="NF033573">
    <property type="entry name" value="transpos_IS200"/>
    <property type="match status" value="1"/>
</dbReference>
<dbReference type="Gene3D" id="3.30.70.1290">
    <property type="entry name" value="Transposase IS200-like"/>
    <property type="match status" value="1"/>
</dbReference>
<dbReference type="PANTHER" id="PTHR33360:SF2">
    <property type="entry name" value="TRANSPOSASE FOR INSERTION SEQUENCE ELEMENT IS200"/>
    <property type="match status" value="1"/>
</dbReference>
<name>A0AA37C4F7_9ACTN</name>
<sequence>MADVTAGPPPRHPGGSAIALSGGQRLGRAFMHEEIASPGCFDLNFRRDPVPLTTANYTCGMCIVIVVTATRSIRRYSGAVYDLGLHVMWCSKYRRRVLGGSVATRLHELIEQKAAEKGWEIATLEIAPDHVRVFVRHDPKASASYVANQFKGFTSRVLRSEFPHLKSRMPTLWSSSFFVASAGTLSADAMEKYIDTQWERPGSKKQGGDNS</sequence>
<comment type="caution">
    <text evidence="2">The sequence shown here is derived from an EMBL/GenBank/DDBJ whole genome shotgun (WGS) entry which is preliminary data.</text>
</comment>
<dbReference type="EMBL" id="BNDZ01000005">
    <property type="protein sequence ID" value="GHI49288.1"/>
    <property type="molecule type" value="Genomic_DNA"/>
</dbReference>
<evidence type="ECO:0000259" key="1">
    <source>
        <dbReference type="SMART" id="SM01321"/>
    </source>
</evidence>
<protein>
    <recommendedName>
        <fullName evidence="1">Transposase IS200-like domain-containing protein</fullName>
    </recommendedName>
</protein>
<dbReference type="SUPFAM" id="SSF143422">
    <property type="entry name" value="Transposase IS200-like"/>
    <property type="match status" value="1"/>
</dbReference>